<dbReference type="AlphaFoldDB" id="U4R6A5"/>
<sequence length="59" mass="6621">MVEKVKPDPWNLSVNTGVGKQNIIRNFRRDFDKCRSPCKGGRFLFKNLIVGLVGGPIFG</sequence>
<dbReference type="Proteomes" id="UP000016860">
    <property type="component" value="Unassembled WGS sequence"/>
</dbReference>
<dbReference type="PATRIC" id="fig|1330534.3.peg.861"/>
<evidence type="ECO:0000313" key="1">
    <source>
        <dbReference type="EMBL" id="EPR13457.1"/>
    </source>
</evidence>
<name>U4R6A5_9FIRM</name>
<protein>
    <submittedName>
        <fullName evidence="1">Uncharacterized protein</fullName>
    </submittedName>
</protein>
<proteinExistence type="predicted"/>
<comment type="caution">
    <text evidence="1">The sequence shown here is derived from an EMBL/GenBank/DDBJ whole genome shotgun (WGS) entry which is preliminary data.</text>
</comment>
<evidence type="ECO:0000313" key="2">
    <source>
        <dbReference type="Proteomes" id="UP000016860"/>
    </source>
</evidence>
<accession>U4R6A5</accession>
<dbReference type="EMBL" id="ATAY01000020">
    <property type="protein sequence ID" value="EPR13457.1"/>
    <property type="molecule type" value="Genomic_DNA"/>
</dbReference>
<gene>
    <name evidence="1" type="ORF">L323_04285</name>
</gene>
<reference evidence="1 2" key="1">
    <citation type="journal article" date="2013" name="Genome Announc.">
        <title>Draft Genome Sequence of the Cellulolytic Bacterium Clostridium papyrosolvens C7 (ATCC 700395).</title>
        <authorList>
            <person name="Zepeda V."/>
            <person name="Dassa B."/>
            <person name="Borovok I."/>
            <person name="Lamed R."/>
            <person name="Bayer E.A."/>
            <person name="Cate J.H."/>
        </authorList>
    </citation>
    <scope>NUCLEOTIDE SEQUENCE [LARGE SCALE GENOMIC DNA]</scope>
    <source>
        <strain evidence="1 2">C7</strain>
    </source>
</reference>
<dbReference type="STRING" id="1330534.L323_04285"/>
<organism evidence="1 2">
    <name type="scientific">Ruminiclostridium papyrosolvens C7</name>
    <dbReference type="NCBI Taxonomy" id="1330534"/>
    <lineage>
        <taxon>Bacteria</taxon>
        <taxon>Bacillati</taxon>
        <taxon>Bacillota</taxon>
        <taxon>Clostridia</taxon>
        <taxon>Eubacteriales</taxon>
        <taxon>Oscillospiraceae</taxon>
        <taxon>Ruminiclostridium</taxon>
    </lineage>
</organism>